<evidence type="ECO:0000313" key="1">
    <source>
        <dbReference type="EMBL" id="QUT08286.1"/>
    </source>
</evidence>
<dbReference type="InterPro" id="IPR029063">
    <property type="entry name" value="SAM-dependent_MTases_sf"/>
</dbReference>
<organism evidence="1 2">
    <name type="scientific">Sphingobium phenoxybenzoativorans</name>
    <dbReference type="NCBI Taxonomy" id="1592790"/>
    <lineage>
        <taxon>Bacteria</taxon>
        <taxon>Pseudomonadati</taxon>
        <taxon>Pseudomonadota</taxon>
        <taxon>Alphaproteobacteria</taxon>
        <taxon>Sphingomonadales</taxon>
        <taxon>Sphingomonadaceae</taxon>
        <taxon>Sphingobium</taxon>
    </lineage>
</organism>
<dbReference type="Proteomes" id="UP000681425">
    <property type="component" value="Chromosome"/>
</dbReference>
<gene>
    <name evidence="1" type="ORF">KFK14_15455</name>
</gene>
<dbReference type="Gene3D" id="3.40.50.150">
    <property type="entry name" value="Vaccinia Virus protein VP39"/>
    <property type="match status" value="1"/>
</dbReference>
<dbReference type="KEGG" id="spph:KFK14_15455"/>
<accession>A0A975KBC6</accession>
<dbReference type="EMBL" id="CP073910">
    <property type="protein sequence ID" value="QUT08286.1"/>
    <property type="molecule type" value="Genomic_DNA"/>
</dbReference>
<sequence length="207" mass="21900">MAETGAGSEADKRYAPATLRNRDAIVEVLRAILPDRGLVLEVASGSGEHAVHFARAFPALDWQPSDPDPAALASIAAWSGEAGLSNLRSPLKIDASTGIWQVDRADAVLCINMIHISPWAATAGLMRGAGAVLPPGGVLYLYGPFIRTGVPTAPSNMDFDQSLRERDPAWGLRDLDAVIGIATEAGLACVTVVDMPANNLSVMFRRK</sequence>
<dbReference type="PANTHER" id="PTHR20974">
    <property type="entry name" value="UPF0585 PROTEIN CG18661"/>
    <property type="match status" value="1"/>
</dbReference>
<reference evidence="1" key="1">
    <citation type="submission" date="2021-04" db="EMBL/GenBank/DDBJ databases">
        <title>Isolation of p-tert-butylphenol degrading bacteria Sphingobium phenoxybenzoativorans Tas13 from active sludge.</title>
        <authorList>
            <person name="Li Y."/>
        </authorList>
    </citation>
    <scope>NUCLEOTIDE SEQUENCE</scope>
    <source>
        <strain evidence="1">Tas13</strain>
    </source>
</reference>
<keyword evidence="2" id="KW-1185">Reference proteome</keyword>
<name>A0A975KBC6_9SPHN</name>
<dbReference type="SUPFAM" id="SSF53335">
    <property type="entry name" value="S-adenosyl-L-methionine-dependent methyltransferases"/>
    <property type="match status" value="1"/>
</dbReference>
<protein>
    <submittedName>
        <fullName evidence="1">DUF938 domain-containing protein</fullName>
    </submittedName>
</protein>
<dbReference type="InterPro" id="IPR010342">
    <property type="entry name" value="DUF938"/>
</dbReference>
<dbReference type="Pfam" id="PF06080">
    <property type="entry name" value="DUF938"/>
    <property type="match status" value="1"/>
</dbReference>
<dbReference type="PANTHER" id="PTHR20974:SF0">
    <property type="entry name" value="UPF0585 PROTEIN CG18661"/>
    <property type="match status" value="1"/>
</dbReference>
<evidence type="ECO:0000313" key="2">
    <source>
        <dbReference type="Proteomes" id="UP000681425"/>
    </source>
</evidence>
<dbReference type="AlphaFoldDB" id="A0A975KBC6"/>
<proteinExistence type="predicted"/>